<dbReference type="CDD" id="cd04163">
    <property type="entry name" value="Era"/>
    <property type="match status" value="1"/>
</dbReference>
<dbReference type="InterPro" id="IPR005225">
    <property type="entry name" value="Small_GTP-bd"/>
</dbReference>
<comment type="similarity">
    <text evidence="1">Belongs to the TRAFAC class TrmE-Era-EngA-EngB-Septin-like GTPase superfamily. Era GTPase family.</text>
</comment>
<feature type="domain" description="G" evidence="5">
    <location>
        <begin position="147"/>
        <end position="267"/>
    </location>
</feature>
<dbReference type="InterPro" id="IPR006073">
    <property type="entry name" value="GTP-bd"/>
</dbReference>
<organism evidence="6 7">
    <name type="scientific">Coemansia asiatica</name>
    <dbReference type="NCBI Taxonomy" id="1052880"/>
    <lineage>
        <taxon>Eukaryota</taxon>
        <taxon>Fungi</taxon>
        <taxon>Fungi incertae sedis</taxon>
        <taxon>Zoopagomycota</taxon>
        <taxon>Kickxellomycotina</taxon>
        <taxon>Kickxellomycetes</taxon>
        <taxon>Kickxellales</taxon>
        <taxon>Kickxellaceae</taxon>
        <taxon>Coemansia</taxon>
    </lineage>
</organism>
<feature type="compositionally biased region" description="Basic and acidic residues" evidence="4">
    <location>
        <begin position="90"/>
        <end position="122"/>
    </location>
</feature>
<dbReference type="Pfam" id="PF01926">
    <property type="entry name" value="MMR_HSR1"/>
    <property type="match status" value="1"/>
</dbReference>
<keyword evidence="7" id="KW-1185">Reference proteome</keyword>
<evidence type="ECO:0000256" key="1">
    <source>
        <dbReference type="ARBA" id="ARBA00007921"/>
    </source>
</evidence>
<evidence type="ECO:0000256" key="3">
    <source>
        <dbReference type="ARBA" id="ARBA00023134"/>
    </source>
</evidence>
<sequence>MAIRKACGSCCQALSRQMQQDTWSGKGYFRMLHSTAVPAAVLKKISQVLAEARPKQKQQQESRAKEQLSSLLHENSSRRSSRGGAMEEVVADRLLRAKKKDRSDRNQRWQSDRAVDPGDYRPADPILSMPRVFGDIEQPPNAEIGKFVIFGAANAGKSTLVNRLIDANVSIVSARPQTTRTRIMAATTVENKQLLFLDTPGVVSRQGLRRVSRSVVTAPWLTLPEADFAVILLDAFKLTQKTDEVEQYLFRNLRSSSSVPAILVVNKIDLVEDQEKLAEKVQHYMAEYPHIVEGPLFISALGNTNVDSLKSILLSKTRPGKWEVPATVNSDMSSMMRVEELIRAEWFSRLKGHLPYVVRQKNVGWEYVDTPLMQTTTIASSASGRTENTEQTVIKSVRTLVIKQQLVVPSGGVAKILLGADGQNIKDISRDASNNIADALGIPTRLHLQVVVEVDTTHRK</sequence>
<evidence type="ECO:0000313" key="6">
    <source>
        <dbReference type="EMBL" id="KAJ1643820.1"/>
    </source>
</evidence>
<dbReference type="NCBIfam" id="TIGR00231">
    <property type="entry name" value="small_GTP"/>
    <property type="match status" value="1"/>
</dbReference>
<dbReference type="SUPFAM" id="SSF52540">
    <property type="entry name" value="P-loop containing nucleoside triphosphate hydrolases"/>
    <property type="match status" value="1"/>
</dbReference>
<dbReference type="InterPro" id="IPR005662">
    <property type="entry name" value="GTPase_Era-like"/>
</dbReference>
<protein>
    <recommendedName>
        <fullName evidence="5">G domain-containing protein</fullName>
    </recommendedName>
</protein>
<comment type="caution">
    <text evidence="6">The sequence shown here is derived from an EMBL/GenBank/DDBJ whole genome shotgun (WGS) entry which is preliminary data.</text>
</comment>
<proteinExistence type="inferred from homology"/>
<dbReference type="Gene3D" id="3.40.50.300">
    <property type="entry name" value="P-loop containing nucleotide triphosphate hydrolases"/>
    <property type="match status" value="1"/>
</dbReference>
<dbReference type="Gene3D" id="3.30.300.20">
    <property type="match status" value="1"/>
</dbReference>
<dbReference type="Proteomes" id="UP001145021">
    <property type="component" value="Unassembled WGS sequence"/>
</dbReference>
<reference evidence="6" key="1">
    <citation type="submission" date="2022-07" db="EMBL/GenBank/DDBJ databases">
        <title>Phylogenomic reconstructions and comparative analyses of Kickxellomycotina fungi.</title>
        <authorList>
            <person name="Reynolds N.K."/>
            <person name="Stajich J.E."/>
            <person name="Barry K."/>
            <person name="Grigoriev I.V."/>
            <person name="Crous P."/>
            <person name="Smith M.E."/>
        </authorList>
    </citation>
    <scope>NUCLEOTIDE SEQUENCE</scope>
    <source>
        <strain evidence="6">NBRC 105413</strain>
    </source>
</reference>
<keyword evidence="2" id="KW-0547">Nucleotide-binding</keyword>
<dbReference type="EMBL" id="JANBOH010000217">
    <property type="protein sequence ID" value="KAJ1643820.1"/>
    <property type="molecule type" value="Genomic_DNA"/>
</dbReference>
<dbReference type="PANTHER" id="PTHR42698:SF1">
    <property type="entry name" value="GTPASE ERA, MITOCHONDRIAL"/>
    <property type="match status" value="1"/>
</dbReference>
<feature type="region of interest" description="Disordered" evidence="4">
    <location>
        <begin position="53"/>
        <end position="123"/>
    </location>
</feature>
<dbReference type="InterPro" id="IPR009019">
    <property type="entry name" value="KH_sf_prok-type"/>
</dbReference>
<dbReference type="GO" id="GO:0019843">
    <property type="term" value="F:rRNA binding"/>
    <property type="evidence" value="ECO:0007669"/>
    <property type="project" value="TreeGrafter"/>
</dbReference>
<dbReference type="SUPFAM" id="SSF54814">
    <property type="entry name" value="Prokaryotic type KH domain (KH-domain type II)"/>
    <property type="match status" value="1"/>
</dbReference>
<dbReference type="InterPro" id="IPR027417">
    <property type="entry name" value="P-loop_NTPase"/>
</dbReference>
<dbReference type="AlphaFoldDB" id="A0A9W8CHV1"/>
<gene>
    <name evidence="6" type="ORF">LPJ64_004444</name>
</gene>
<evidence type="ECO:0000259" key="5">
    <source>
        <dbReference type="Pfam" id="PF01926"/>
    </source>
</evidence>
<dbReference type="PANTHER" id="PTHR42698">
    <property type="entry name" value="GTPASE ERA"/>
    <property type="match status" value="1"/>
</dbReference>
<feature type="compositionally biased region" description="Basic and acidic residues" evidence="4">
    <location>
        <begin position="53"/>
        <end position="66"/>
    </location>
</feature>
<name>A0A9W8CHV1_9FUNG</name>
<dbReference type="GO" id="GO:0043024">
    <property type="term" value="F:ribosomal small subunit binding"/>
    <property type="evidence" value="ECO:0007669"/>
    <property type="project" value="TreeGrafter"/>
</dbReference>
<evidence type="ECO:0000313" key="7">
    <source>
        <dbReference type="Proteomes" id="UP001145021"/>
    </source>
</evidence>
<dbReference type="GO" id="GO:0005525">
    <property type="term" value="F:GTP binding"/>
    <property type="evidence" value="ECO:0007669"/>
    <property type="project" value="UniProtKB-KW"/>
</dbReference>
<dbReference type="InterPro" id="IPR030388">
    <property type="entry name" value="G_ERA_dom"/>
</dbReference>
<evidence type="ECO:0000256" key="4">
    <source>
        <dbReference type="SAM" id="MobiDB-lite"/>
    </source>
</evidence>
<dbReference type="PRINTS" id="PR00449">
    <property type="entry name" value="RASTRNSFRMNG"/>
</dbReference>
<keyword evidence="3" id="KW-0342">GTP-binding</keyword>
<accession>A0A9W8CHV1</accession>
<dbReference type="InterPro" id="IPR015946">
    <property type="entry name" value="KH_dom-like_a/b"/>
</dbReference>
<dbReference type="GO" id="GO:0000028">
    <property type="term" value="P:ribosomal small subunit assembly"/>
    <property type="evidence" value="ECO:0007669"/>
    <property type="project" value="TreeGrafter"/>
</dbReference>
<evidence type="ECO:0000256" key="2">
    <source>
        <dbReference type="ARBA" id="ARBA00022741"/>
    </source>
</evidence>